<reference evidence="2" key="1">
    <citation type="journal article" date="2005" name="PLoS Biol.">
        <title>The genomes of Oryza sativa: a history of duplications.</title>
        <authorList>
            <person name="Yu J."/>
            <person name="Wang J."/>
            <person name="Lin W."/>
            <person name="Li S."/>
            <person name="Li H."/>
            <person name="Zhou J."/>
            <person name="Ni P."/>
            <person name="Dong W."/>
            <person name="Hu S."/>
            <person name="Zeng C."/>
            <person name="Zhang J."/>
            <person name="Zhang Y."/>
            <person name="Li R."/>
            <person name="Xu Z."/>
            <person name="Li S."/>
            <person name="Li X."/>
            <person name="Zheng H."/>
            <person name="Cong L."/>
            <person name="Lin L."/>
            <person name="Yin J."/>
            <person name="Geng J."/>
            <person name="Li G."/>
            <person name="Shi J."/>
            <person name="Liu J."/>
            <person name="Lv H."/>
            <person name="Li J."/>
            <person name="Wang J."/>
            <person name="Deng Y."/>
            <person name="Ran L."/>
            <person name="Shi X."/>
            <person name="Wang X."/>
            <person name="Wu Q."/>
            <person name="Li C."/>
            <person name="Ren X."/>
            <person name="Wang J."/>
            <person name="Wang X."/>
            <person name="Li D."/>
            <person name="Liu D."/>
            <person name="Zhang X."/>
            <person name="Ji Z."/>
            <person name="Zhao W."/>
            <person name="Sun Y."/>
            <person name="Zhang Z."/>
            <person name="Bao J."/>
            <person name="Han Y."/>
            <person name="Dong L."/>
            <person name="Ji J."/>
            <person name="Chen P."/>
            <person name="Wu S."/>
            <person name="Liu J."/>
            <person name="Xiao Y."/>
            <person name="Bu D."/>
            <person name="Tan J."/>
            <person name="Yang L."/>
            <person name="Ye C."/>
            <person name="Zhang J."/>
            <person name="Xu J."/>
            <person name="Zhou Y."/>
            <person name="Yu Y."/>
            <person name="Zhang B."/>
            <person name="Zhuang S."/>
            <person name="Wei H."/>
            <person name="Liu B."/>
            <person name="Lei M."/>
            <person name="Yu H."/>
            <person name="Li Y."/>
            <person name="Xu H."/>
            <person name="Wei S."/>
            <person name="He X."/>
            <person name="Fang L."/>
            <person name="Zhang Z."/>
            <person name="Zhang Y."/>
            <person name="Huang X."/>
            <person name="Su Z."/>
            <person name="Tong W."/>
            <person name="Li J."/>
            <person name="Tong Z."/>
            <person name="Li S."/>
            <person name="Ye J."/>
            <person name="Wang L."/>
            <person name="Fang L."/>
            <person name="Lei T."/>
            <person name="Chen C."/>
            <person name="Chen H."/>
            <person name="Xu Z."/>
            <person name="Li H."/>
            <person name="Huang H."/>
            <person name="Zhang F."/>
            <person name="Xu H."/>
            <person name="Li N."/>
            <person name="Zhao C."/>
            <person name="Li S."/>
            <person name="Dong L."/>
            <person name="Huang Y."/>
            <person name="Li L."/>
            <person name="Xi Y."/>
            <person name="Qi Q."/>
            <person name="Li W."/>
            <person name="Zhang B."/>
            <person name="Hu W."/>
            <person name="Zhang Y."/>
            <person name="Tian X."/>
            <person name="Jiao Y."/>
            <person name="Liang X."/>
            <person name="Jin J."/>
            <person name="Gao L."/>
            <person name="Zheng W."/>
            <person name="Hao B."/>
            <person name="Liu S."/>
            <person name="Wang W."/>
            <person name="Yuan L."/>
            <person name="Cao M."/>
            <person name="McDermott J."/>
            <person name="Samudrala R."/>
            <person name="Wang J."/>
            <person name="Wong G.K."/>
            <person name="Yang H."/>
        </authorList>
    </citation>
    <scope>NUCLEOTIDE SEQUENCE [LARGE SCALE GENOMIC DNA]</scope>
</reference>
<feature type="region of interest" description="Disordered" evidence="1">
    <location>
        <begin position="1"/>
        <end position="50"/>
    </location>
</feature>
<evidence type="ECO:0000313" key="2">
    <source>
        <dbReference type="EMBL" id="EEE65872.1"/>
    </source>
</evidence>
<protein>
    <submittedName>
        <fullName evidence="2">Uncharacterized protein</fullName>
    </submittedName>
</protein>
<dbReference type="Proteomes" id="UP000007752">
    <property type="component" value="Chromosome 6"/>
</dbReference>
<evidence type="ECO:0000256" key="1">
    <source>
        <dbReference type="SAM" id="MobiDB-lite"/>
    </source>
</evidence>
<organism evidence="2">
    <name type="scientific">Oryza sativa subsp. japonica</name>
    <name type="common">Rice</name>
    <dbReference type="NCBI Taxonomy" id="39947"/>
    <lineage>
        <taxon>Eukaryota</taxon>
        <taxon>Viridiplantae</taxon>
        <taxon>Streptophyta</taxon>
        <taxon>Embryophyta</taxon>
        <taxon>Tracheophyta</taxon>
        <taxon>Spermatophyta</taxon>
        <taxon>Magnoliopsida</taxon>
        <taxon>Liliopsida</taxon>
        <taxon>Poales</taxon>
        <taxon>Poaceae</taxon>
        <taxon>BOP clade</taxon>
        <taxon>Oryzoideae</taxon>
        <taxon>Oryzeae</taxon>
        <taxon>Oryzinae</taxon>
        <taxon>Oryza</taxon>
        <taxon>Oryza sativa</taxon>
    </lineage>
</organism>
<name>B9FTR0_ORYSJ</name>
<accession>B9FTR0</accession>
<proteinExistence type="predicted"/>
<gene>
    <name evidence="2" type="ORF">OsJ_21672</name>
</gene>
<dbReference type="AlphaFoldDB" id="B9FTR0"/>
<dbReference type="EMBL" id="CM000143">
    <property type="protein sequence ID" value="EEE65872.1"/>
    <property type="molecule type" value="Genomic_DNA"/>
</dbReference>
<feature type="region of interest" description="Disordered" evidence="1">
    <location>
        <begin position="71"/>
        <end position="104"/>
    </location>
</feature>
<reference evidence="2" key="2">
    <citation type="submission" date="2008-12" db="EMBL/GenBank/DDBJ databases">
        <title>Improved gene annotation of the rice (Oryza sativa) genomes.</title>
        <authorList>
            <person name="Wang J."/>
            <person name="Li R."/>
            <person name="Fan W."/>
            <person name="Huang Q."/>
            <person name="Zhang J."/>
            <person name="Zhou Y."/>
            <person name="Hu Y."/>
            <person name="Zi S."/>
            <person name="Li J."/>
            <person name="Ni P."/>
            <person name="Zheng H."/>
            <person name="Zhang Y."/>
            <person name="Zhao M."/>
            <person name="Hao Q."/>
            <person name="McDermott J."/>
            <person name="Samudrala R."/>
            <person name="Kristiansen K."/>
            <person name="Wong G.K.-S."/>
        </authorList>
    </citation>
    <scope>NUCLEOTIDE SEQUENCE</scope>
</reference>
<sequence length="303" mass="35058">MQPELENCTDNFAPPLGEFEQEMQQPESTRGTPQPEGTRAIEEKRSNYRARYANLTPNQRHKRRERQNELKALKRMNTDENSTAIQARRESDRMKYKNMDPKEKQAKIDKVNANYALRRNTPSEYSIAVENPGYVASNMSPSAPIRTERKHVPTMSILHHNHSSAMMVTFSFIFGFTFNTTRAKYIVLSINAGDGEIIFEDDSDDDSDMYDDQGNLVDFCHYHVKRKLMSWHYNISAWEINEDVEIQDVVDDIPESFGIPETPDTSEIVYSNIPQRTHMLKPVENCEFCGAKKFEHEPKGFCC</sequence>
<feature type="compositionally biased region" description="Basic and acidic residues" evidence="1">
    <location>
        <begin position="87"/>
        <end position="104"/>
    </location>
</feature>
<feature type="compositionally biased region" description="Polar residues" evidence="1">
    <location>
        <begin position="22"/>
        <end position="32"/>
    </location>
</feature>